<feature type="chain" id="PRO_5046980216" evidence="2">
    <location>
        <begin position="22"/>
        <end position="332"/>
    </location>
</feature>
<name>A0ABT4TDA0_9ACTN</name>
<evidence type="ECO:0000313" key="4">
    <source>
        <dbReference type="EMBL" id="MDA0647526.1"/>
    </source>
</evidence>
<dbReference type="SUPFAM" id="SSF47240">
    <property type="entry name" value="Ferritin-like"/>
    <property type="match status" value="1"/>
</dbReference>
<feature type="domain" description="DUF4439" evidence="3">
    <location>
        <begin position="188"/>
        <end position="317"/>
    </location>
</feature>
<accession>A0ABT4TDA0</accession>
<comment type="caution">
    <text evidence="4">The sequence shown here is derived from an EMBL/GenBank/DDBJ whole genome shotgun (WGS) entry which is preliminary data.</text>
</comment>
<feature type="compositionally biased region" description="Low complexity" evidence="1">
    <location>
        <begin position="88"/>
        <end position="117"/>
    </location>
</feature>
<feature type="region of interest" description="Disordered" evidence="1">
    <location>
        <begin position="87"/>
        <end position="117"/>
    </location>
</feature>
<dbReference type="Gene3D" id="1.20.1260.10">
    <property type="match status" value="1"/>
</dbReference>
<proteinExistence type="predicted"/>
<evidence type="ECO:0000313" key="5">
    <source>
        <dbReference type="Proteomes" id="UP001212498"/>
    </source>
</evidence>
<sequence>MRQPHLSRRALLAGGAVVALLAGCSAPPDPQPVRDTPEQALARVLIADKERTIALYAALIADGGKLTAYRDRHLAHLAELRRRFPGLTARPPAQSPSPAASPSATASATASVSPTATAAPKMTLSRLRALEREAAARRPAQLAGVAPALAQLVASIGACEALHAASVVKPPRPPAAGAHGDPGDVEKLRKALSAEHAAVFAYGLMGARTTGSLRTRLTRAFDAHRDRRDQLRRLITARGGQPSEAQASYALPSVPSSAAAASRLAAHVETGLTASYLELVAAGDTALRRYAAVAVQEAVVRAHSFHRGVTTAFPGMPAPAAPAPSVTPTPGG</sequence>
<feature type="signal peptide" evidence="2">
    <location>
        <begin position="1"/>
        <end position="21"/>
    </location>
</feature>
<keyword evidence="2" id="KW-0732">Signal</keyword>
<dbReference type="InterPro" id="IPR009078">
    <property type="entry name" value="Ferritin-like_SF"/>
</dbReference>
<dbReference type="EMBL" id="JAPNUD010000311">
    <property type="protein sequence ID" value="MDA0647526.1"/>
    <property type="molecule type" value="Genomic_DNA"/>
</dbReference>
<evidence type="ECO:0000259" key="3">
    <source>
        <dbReference type="Pfam" id="PF14530"/>
    </source>
</evidence>
<dbReference type="PROSITE" id="PS51318">
    <property type="entry name" value="TAT"/>
    <property type="match status" value="1"/>
</dbReference>
<dbReference type="Pfam" id="PF14530">
    <property type="entry name" value="DUF4439"/>
    <property type="match status" value="1"/>
</dbReference>
<evidence type="ECO:0000256" key="1">
    <source>
        <dbReference type="SAM" id="MobiDB-lite"/>
    </source>
</evidence>
<dbReference type="InterPro" id="IPR012347">
    <property type="entry name" value="Ferritin-like"/>
</dbReference>
<dbReference type="InterPro" id="IPR029447">
    <property type="entry name" value="DUF4439"/>
</dbReference>
<organism evidence="4 5">
    <name type="scientific">Nonomuraea ferruginea</name>
    <dbReference type="NCBI Taxonomy" id="46174"/>
    <lineage>
        <taxon>Bacteria</taxon>
        <taxon>Bacillati</taxon>
        <taxon>Actinomycetota</taxon>
        <taxon>Actinomycetes</taxon>
        <taxon>Streptosporangiales</taxon>
        <taxon>Streptosporangiaceae</taxon>
        <taxon>Nonomuraea</taxon>
    </lineage>
</organism>
<dbReference type="RefSeq" id="WP_271280457.1">
    <property type="nucleotide sequence ID" value="NZ_BAABFD010000025.1"/>
</dbReference>
<protein>
    <submittedName>
        <fullName evidence="4">DUF4439 domain-containing protein</fullName>
    </submittedName>
</protein>
<dbReference type="Proteomes" id="UP001212498">
    <property type="component" value="Unassembled WGS sequence"/>
</dbReference>
<dbReference type="InterPro" id="IPR006311">
    <property type="entry name" value="TAT_signal"/>
</dbReference>
<reference evidence="4 5" key="1">
    <citation type="submission" date="2022-11" db="EMBL/GenBank/DDBJ databases">
        <title>Nonomuraea corallina sp. nov., a new species of the genus Nonomuraea isolated from sea side sediment in Thai sea.</title>
        <authorList>
            <person name="Ngamcharungchit C."/>
            <person name="Matsumoto A."/>
            <person name="Suriyachadkun C."/>
            <person name="Panbangred W."/>
            <person name="Inahashi Y."/>
            <person name="Intra B."/>
        </authorList>
    </citation>
    <scope>NUCLEOTIDE SEQUENCE [LARGE SCALE GENOMIC DNA]</scope>
    <source>
        <strain evidence="4 5">DSM 43553</strain>
    </source>
</reference>
<gene>
    <name evidence="4" type="ORF">OUY24_43445</name>
</gene>
<dbReference type="PROSITE" id="PS51257">
    <property type="entry name" value="PROKAR_LIPOPROTEIN"/>
    <property type="match status" value="1"/>
</dbReference>
<keyword evidence="5" id="KW-1185">Reference proteome</keyword>
<evidence type="ECO:0000256" key="2">
    <source>
        <dbReference type="SAM" id="SignalP"/>
    </source>
</evidence>